<keyword evidence="9" id="KW-0862">Zinc</keyword>
<name>T0RKH9_SAPDV</name>
<comment type="similarity">
    <text evidence="2 11">Belongs to the peptidase C19 family.</text>
</comment>
<feature type="domain" description="MYND-type" evidence="14">
    <location>
        <begin position="236"/>
        <end position="272"/>
    </location>
</feature>
<feature type="region of interest" description="Disordered" evidence="12">
    <location>
        <begin position="213"/>
        <end position="234"/>
    </location>
</feature>
<evidence type="ECO:0000256" key="7">
    <source>
        <dbReference type="ARBA" id="ARBA00022801"/>
    </source>
</evidence>
<dbReference type="Gene3D" id="6.10.140.2220">
    <property type="match status" value="1"/>
</dbReference>
<keyword evidence="17" id="KW-1185">Reference proteome</keyword>
<dbReference type="PROSITE" id="PS00973">
    <property type="entry name" value="USP_2"/>
    <property type="match status" value="1"/>
</dbReference>
<evidence type="ECO:0000256" key="6">
    <source>
        <dbReference type="ARBA" id="ARBA00022786"/>
    </source>
</evidence>
<evidence type="ECO:0000256" key="12">
    <source>
        <dbReference type="SAM" id="MobiDB-lite"/>
    </source>
</evidence>
<dbReference type="GO" id="GO:0008270">
    <property type="term" value="F:zinc ion binding"/>
    <property type="evidence" value="ECO:0007669"/>
    <property type="project" value="UniProtKB-KW"/>
</dbReference>
<evidence type="ECO:0000259" key="14">
    <source>
        <dbReference type="PROSITE" id="PS50865"/>
    </source>
</evidence>
<dbReference type="CDD" id="cd02674">
    <property type="entry name" value="Peptidase_C19R"/>
    <property type="match status" value="1"/>
</dbReference>
<dbReference type="InterPro" id="IPR050185">
    <property type="entry name" value="Ub_carboxyl-term_hydrolase"/>
</dbReference>
<proteinExistence type="inferred from homology"/>
<evidence type="ECO:0000256" key="9">
    <source>
        <dbReference type="ARBA" id="ARBA00022833"/>
    </source>
</evidence>
<feature type="domain" description="USP" evidence="13">
    <location>
        <begin position="293"/>
        <end position="859"/>
    </location>
</feature>
<dbReference type="OrthoDB" id="265776at2759"/>
<organism evidence="16 17">
    <name type="scientific">Saprolegnia diclina (strain VS20)</name>
    <dbReference type="NCBI Taxonomy" id="1156394"/>
    <lineage>
        <taxon>Eukaryota</taxon>
        <taxon>Sar</taxon>
        <taxon>Stramenopiles</taxon>
        <taxon>Oomycota</taxon>
        <taxon>Saprolegniomycetes</taxon>
        <taxon>Saprolegniales</taxon>
        <taxon>Saprolegniaceae</taxon>
        <taxon>Saprolegnia</taxon>
    </lineage>
</organism>
<dbReference type="GeneID" id="19950106"/>
<dbReference type="EMBL" id="JH767161">
    <property type="protein sequence ID" value="EQC32843.1"/>
    <property type="molecule type" value="Genomic_DNA"/>
</dbReference>
<evidence type="ECO:0000313" key="17">
    <source>
        <dbReference type="Proteomes" id="UP000030762"/>
    </source>
</evidence>
<evidence type="ECO:0000256" key="10">
    <source>
        <dbReference type="PROSITE-ProRule" id="PRU00134"/>
    </source>
</evidence>
<feature type="region of interest" description="Disordered" evidence="12">
    <location>
        <begin position="1"/>
        <end position="53"/>
    </location>
</feature>
<dbReference type="InterPro" id="IPR035927">
    <property type="entry name" value="DUSP-like_sf"/>
</dbReference>
<evidence type="ECO:0000256" key="1">
    <source>
        <dbReference type="ARBA" id="ARBA00000707"/>
    </source>
</evidence>
<dbReference type="VEuPathDB" id="FungiDB:SDRG_09379"/>
<dbReference type="EC" id="3.4.19.12" evidence="11"/>
<dbReference type="GO" id="GO:0006508">
    <property type="term" value="P:proteolysis"/>
    <property type="evidence" value="ECO:0007669"/>
    <property type="project" value="UniProtKB-KW"/>
</dbReference>
<dbReference type="AlphaFoldDB" id="T0RKH9"/>
<evidence type="ECO:0000259" key="13">
    <source>
        <dbReference type="PROSITE" id="PS50235"/>
    </source>
</evidence>
<dbReference type="PROSITE" id="PS00972">
    <property type="entry name" value="USP_1"/>
    <property type="match status" value="1"/>
</dbReference>
<keyword evidence="5 10" id="KW-0863">Zinc-finger</keyword>
<feature type="compositionally biased region" description="Basic residues" evidence="12">
    <location>
        <begin position="17"/>
        <end position="27"/>
    </location>
</feature>
<dbReference type="Gene3D" id="3.90.70.10">
    <property type="entry name" value="Cysteine proteinases"/>
    <property type="match status" value="2"/>
</dbReference>
<dbReference type="InterPro" id="IPR002893">
    <property type="entry name" value="Znf_MYND"/>
</dbReference>
<gene>
    <name evidence="16" type="ORF">SDRG_09379</name>
</gene>
<dbReference type="PROSITE" id="PS50865">
    <property type="entry name" value="ZF_MYND_2"/>
    <property type="match status" value="1"/>
</dbReference>
<keyword evidence="8 11" id="KW-0788">Thiol protease</keyword>
<dbReference type="Pfam" id="PF01753">
    <property type="entry name" value="zf-MYND"/>
    <property type="match status" value="1"/>
</dbReference>
<dbReference type="OMA" id="GSCQLIW"/>
<evidence type="ECO:0000313" key="16">
    <source>
        <dbReference type="EMBL" id="EQC32843.1"/>
    </source>
</evidence>
<dbReference type="GO" id="GO:0016579">
    <property type="term" value="P:protein deubiquitination"/>
    <property type="evidence" value="ECO:0007669"/>
    <property type="project" value="InterPro"/>
</dbReference>
<dbReference type="SMART" id="SM00695">
    <property type="entry name" value="DUSP"/>
    <property type="match status" value="1"/>
</dbReference>
<evidence type="ECO:0000256" key="4">
    <source>
        <dbReference type="ARBA" id="ARBA00022723"/>
    </source>
</evidence>
<evidence type="ECO:0000259" key="15">
    <source>
        <dbReference type="PROSITE" id="PS51283"/>
    </source>
</evidence>
<protein>
    <recommendedName>
        <fullName evidence="11">Ubiquitin carboxyl-terminal hydrolase</fullName>
        <ecNumber evidence="11">3.4.19.12</ecNumber>
    </recommendedName>
</protein>
<dbReference type="InterPro" id="IPR038765">
    <property type="entry name" value="Papain-like_cys_pep_sf"/>
</dbReference>
<feature type="domain" description="DUSP" evidence="15">
    <location>
        <begin position="71"/>
        <end position="191"/>
    </location>
</feature>
<evidence type="ECO:0000256" key="2">
    <source>
        <dbReference type="ARBA" id="ARBA00009085"/>
    </source>
</evidence>
<dbReference type="GO" id="GO:0004843">
    <property type="term" value="F:cysteine-type deubiquitinase activity"/>
    <property type="evidence" value="ECO:0007669"/>
    <property type="project" value="UniProtKB-UniRule"/>
</dbReference>
<dbReference type="InterPro" id="IPR001394">
    <property type="entry name" value="Peptidase_C19_UCH"/>
</dbReference>
<dbReference type="FunCoup" id="T0RKH9">
    <property type="interactions" value="298"/>
</dbReference>
<dbReference type="PANTHER" id="PTHR21646:SF24">
    <property type="entry name" value="UBIQUITIN CARBOXYL-TERMINAL HYDROLASE"/>
    <property type="match status" value="1"/>
</dbReference>
<dbReference type="eggNOG" id="KOG1870">
    <property type="taxonomic scope" value="Eukaryota"/>
</dbReference>
<dbReference type="RefSeq" id="XP_008613529.1">
    <property type="nucleotide sequence ID" value="XM_008615307.1"/>
</dbReference>
<dbReference type="InterPro" id="IPR018200">
    <property type="entry name" value="USP_CS"/>
</dbReference>
<dbReference type="SUPFAM" id="SSF54001">
    <property type="entry name" value="Cysteine proteinases"/>
    <property type="match status" value="1"/>
</dbReference>
<dbReference type="PROSITE" id="PS50235">
    <property type="entry name" value="USP_3"/>
    <property type="match status" value="1"/>
</dbReference>
<dbReference type="InParanoid" id="T0RKH9"/>
<evidence type="ECO:0000256" key="5">
    <source>
        <dbReference type="ARBA" id="ARBA00022771"/>
    </source>
</evidence>
<keyword evidence="3 11" id="KW-0645">Protease</keyword>
<evidence type="ECO:0000256" key="8">
    <source>
        <dbReference type="ARBA" id="ARBA00022807"/>
    </source>
</evidence>
<dbReference type="SUPFAM" id="SSF143791">
    <property type="entry name" value="DUSP-like"/>
    <property type="match status" value="1"/>
</dbReference>
<dbReference type="Proteomes" id="UP000030762">
    <property type="component" value="Unassembled WGS sequence"/>
</dbReference>
<keyword evidence="7 11" id="KW-0378">Hydrolase</keyword>
<keyword evidence="6 11" id="KW-0833">Ubl conjugation pathway</keyword>
<dbReference type="Pfam" id="PF00443">
    <property type="entry name" value="UCH"/>
    <property type="match status" value="1"/>
</dbReference>
<dbReference type="InterPro" id="IPR028889">
    <property type="entry name" value="USP"/>
</dbReference>
<sequence length="861" mass="95629">MVEVDAPAMPDVAMTKAQKKKNRKKAKKKDDESAQDAPEAPEPATEPPVYRMERPAVSELRVPTAKEAPIPSPAQQKDIVHSLMLQSKQHGMKVGEKFFVVNYKWWECWCDYVGYLVAKGGASRPLPSSKPPTISNSSLLDPACDQMDHVVGSALLPGLVEHSDYFLVPSEVWSALTVWYAGGPPICRFVVGVGEPSSPQYFTRVEVYPETAGDSDVEMDVESSSSPPTPTPTSKCTVCGRPSRNRCAVCKTPYYCSKQCQSAHWKYHKSVCRVIKGGGSISAVETHGRRGQTGLRNLGNTCFMNAALQCLSHTPVLTAHFLTNLYQADLNTDNVLGTGGQLATEYAVLLKDLWFGAASSVTPAALKRSLARYAPQFSGYQQHDAQELLAYLLDGLHEDVNRIQKKPYIEIQESNGSQPDAVISDQAWHNHCLRNQSIFVEQLQGQFKSTVVCPTCDRISITFDPFNVIQLELPTDANRHFDVLSVPFFTKASYAEESREHLGPTHYRPSVPKRGTVAQLKKALAGMGCTKTQHVLCDVFQSMVYRVLQDAERVARIRSDDRLVCYDVPLGSAVVFCYHRKASGQLFGDPILLSYTAATTCEELVRNLTYQVWPLVAPAVLQVPEGKKAHVELLKLLAKHVYLANQDGANVPGAVSLDDWSAFLPSASVASLGLGDCAYFGIDWTDDLVYQEPEMDVHASAQLAKVAKADGISLDSCFKKFTSPEELDEDNLWYCSQCKEHRQATKTMQLYKLPNILILSLKRFEYRNEVVREKLDIMVDFPLEGLDMGPYCLSAQDGMVYDLYAVTNHYGSMGFGHYTAYAKDSEHNLWYTFDDSSVTPVSASQTVSNAAYILFYKRREL</sequence>
<dbReference type="SUPFAM" id="SSF144232">
    <property type="entry name" value="HIT/MYND zinc finger-like"/>
    <property type="match status" value="1"/>
</dbReference>
<comment type="catalytic activity">
    <reaction evidence="1 11">
        <text>Thiol-dependent hydrolysis of ester, thioester, amide, peptide and isopeptide bonds formed by the C-terminal Gly of ubiquitin (a 76-residue protein attached to proteins as an intracellular targeting signal).</text>
        <dbReference type="EC" id="3.4.19.12"/>
    </reaction>
</comment>
<dbReference type="STRING" id="1156394.T0RKH9"/>
<reference evidence="16 17" key="1">
    <citation type="submission" date="2012-04" db="EMBL/GenBank/DDBJ databases">
        <title>The Genome Sequence of Saprolegnia declina VS20.</title>
        <authorList>
            <consortium name="The Broad Institute Genome Sequencing Platform"/>
            <person name="Russ C."/>
            <person name="Nusbaum C."/>
            <person name="Tyler B."/>
            <person name="van West P."/>
            <person name="Dieguez-Uribeondo J."/>
            <person name="de Bruijn I."/>
            <person name="Tripathy S."/>
            <person name="Jiang R."/>
            <person name="Young S.K."/>
            <person name="Zeng Q."/>
            <person name="Gargeya S."/>
            <person name="Fitzgerald M."/>
            <person name="Haas B."/>
            <person name="Abouelleil A."/>
            <person name="Alvarado L."/>
            <person name="Arachchi H.M."/>
            <person name="Berlin A."/>
            <person name="Chapman S.B."/>
            <person name="Goldberg J."/>
            <person name="Griggs A."/>
            <person name="Gujja S."/>
            <person name="Hansen M."/>
            <person name="Howarth C."/>
            <person name="Imamovic A."/>
            <person name="Larimer J."/>
            <person name="McCowen C."/>
            <person name="Montmayeur A."/>
            <person name="Murphy C."/>
            <person name="Neiman D."/>
            <person name="Pearson M."/>
            <person name="Priest M."/>
            <person name="Roberts A."/>
            <person name="Saif S."/>
            <person name="Shea T."/>
            <person name="Sisk P."/>
            <person name="Sykes S."/>
            <person name="Wortman J."/>
            <person name="Nusbaum C."/>
            <person name="Birren B."/>
        </authorList>
    </citation>
    <scope>NUCLEOTIDE SEQUENCE [LARGE SCALE GENOMIC DNA]</scope>
    <source>
        <strain evidence="16 17">VS20</strain>
    </source>
</reference>
<evidence type="ECO:0000256" key="11">
    <source>
        <dbReference type="RuleBase" id="RU366025"/>
    </source>
</evidence>
<accession>T0RKH9</accession>
<dbReference type="Pfam" id="PF06337">
    <property type="entry name" value="DUSP"/>
    <property type="match status" value="1"/>
</dbReference>
<dbReference type="Gene3D" id="3.30.2230.10">
    <property type="entry name" value="DUSP-like"/>
    <property type="match status" value="1"/>
</dbReference>
<keyword evidence="4" id="KW-0479">Metal-binding</keyword>
<dbReference type="PROSITE" id="PS01360">
    <property type="entry name" value="ZF_MYND_1"/>
    <property type="match status" value="1"/>
</dbReference>
<dbReference type="PANTHER" id="PTHR21646">
    <property type="entry name" value="UBIQUITIN CARBOXYL-TERMINAL HYDROLASE"/>
    <property type="match status" value="1"/>
</dbReference>
<dbReference type="PROSITE" id="PS51283">
    <property type="entry name" value="DUSP"/>
    <property type="match status" value="1"/>
</dbReference>
<evidence type="ECO:0000256" key="3">
    <source>
        <dbReference type="ARBA" id="ARBA00022670"/>
    </source>
</evidence>
<dbReference type="InterPro" id="IPR006615">
    <property type="entry name" value="Pept_C19_DUSP"/>
</dbReference>